<protein>
    <recommendedName>
        <fullName evidence="5">DUF5667 domain-containing protein</fullName>
    </recommendedName>
</protein>
<proteinExistence type="predicted"/>
<keyword evidence="2" id="KW-0812">Transmembrane</keyword>
<keyword evidence="2" id="KW-1133">Transmembrane helix</keyword>
<feature type="transmembrane region" description="Helical" evidence="2">
    <location>
        <begin position="40"/>
        <end position="60"/>
    </location>
</feature>
<accession>A0A0G0FW30</accession>
<comment type="caution">
    <text evidence="3">The sequence shown here is derived from an EMBL/GenBank/DDBJ whole genome shotgun (WGS) entry which is preliminary data.</text>
</comment>
<feature type="compositionally biased region" description="Basic and acidic residues" evidence="1">
    <location>
        <begin position="164"/>
        <end position="178"/>
    </location>
</feature>
<feature type="compositionally biased region" description="Basic and acidic residues" evidence="1">
    <location>
        <begin position="137"/>
        <end position="148"/>
    </location>
</feature>
<evidence type="ECO:0000256" key="2">
    <source>
        <dbReference type="SAM" id="Phobius"/>
    </source>
</evidence>
<evidence type="ECO:0008006" key="5">
    <source>
        <dbReference type="Google" id="ProtNLM"/>
    </source>
</evidence>
<sequence>MIEDELKKLKEEYRETQVPPYLIYDGWTSVRTRLADRGGWAIWLFARRIALAVLFLALIFTGVVTTSKAAAPGDFLYPVKVASDNLYAKISGDYQKPVENRTQDIVKSSSGQNGNLDEAIKQYENALDQSKTQVNDQRSKEEFKRTLEEGQQQLRQAQDENNNEQDREKLQRVIEKTNELQGEIKGNRDSHDDSQQEENKKSED</sequence>
<feature type="compositionally biased region" description="Polar residues" evidence="1">
    <location>
        <begin position="127"/>
        <end position="136"/>
    </location>
</feature>
<keyword evidence="2" id="KW-0472">Membrane</keyword>
<feature type="compositionally biased region" description="Basic and acidic residues" evidence="1">
    <location>
        <begin position="185"/>
        <end position="204"/>
    </location>
</feature>
<dbReference type="EMBL" id="LBSR01000003">
    <property type="protein sequence ID" value="KKQ23168.1"/>
    <property type="molecule type" value="Genomic_DNA"/>
</dbReference>
<name>A0A0G0FW30_9BACT</name>
<evidence type="ECO:0000313" key="4">
    <source>
        <dbReference type="Proteomes" id="UP000034044"/>
    </source>
</evidence>
<evidence type="ECO:0000313" key="3">
    <source>
        <dbReference type="EMBL" id="KKQ23168.1"/>
    </source>
</evidence>
<gene>
    <name evidence="3" type="ORF">US36_C0003G0002</name>
</gene>
<reference evidence="3 4" key="1">
    <citation type="journal article" date="2015" name="Nature">
        <title>rRNA introns, odd ribosomes, and small enigmatic genomes across a large radiation of phyla.</title>
        <authorList>
            <person name="Brown C.T."/>
            <person name="Hug L.A."/>
            <person name="Thomas B.C."/>
            <person name="Sharon I."/>
            <person name="Castelle C.J."/>
            <person name="Singh A."/>
            <person name="Wilkins M.J."/>
            <person name="Williams K.H."/>
            <person name="Banfield J.F."/>
        </authorList>
    </citation>
    <scope>NUCLEOTIDE SEQUENCE [LARGE SCALE GENOMIC DNA]</scope>
</reference>
<organism evidence="3 4">
    <name type="scientific">Candidatus Wolfebacteria bacterium GW2011_GWC1_37_10</name>
    <dbReference type="NCBI Taxonomy" id="1619010"/>
    <lineage>
        <taxon>Bacteria</taxon>
        <taxon>Candidatus Wolfeibacteriota</taxon>
    </lineage>
</organism>
<feature type="region of interest" description="Disordered" evidence="1">
    <location>
        <begin position="127"/>
        <end position="204"/>
    </location>
</feature>
<feature type="compositionally biased region" description="Polar residues" evidence="1">
    <location>
        <begin position="149"/>
        <end position="160"/>
    </location>
</feature>
<dbReference type="AlphaFoldDB" id="A0A0G0FW30"/>
<dbReference type="Proteomes" id="UP000034044">
    <property type="component" value="Unassembled WGS sequence"/>
</dbReference>
<evidence type="ECO:0000256" key="1">
    <source>
        <dbReference type="SAM" id="MobiDB-lite"/>
    </source>
</evidence>